<dbReference type="InterPro" id="IPR050425">
    <property type="entry name" value="NAD(P)_dehydrat-like"/>
</dbReference>
<proteinExistence type="predicted"/>
<dbReference type="GO" id="GO:0006694">
    <property type="term" value="P:steroid biosynthetic process"/>
    <property type="evidence" value="ECO:0007669"/>
    <property type="project" value="InterPro"/>
</dbReference>
<name>A0A059BWJ3_EUCGR</name>
<organism evidence="4">
    <name type="scientific">Eucalyptus grandis</name>
    <name type="common">Flooded gum</name>
    <dbReference type="NCBI Taxonomy" id="71139"/>
    <lineage>
        <taxon>Eukaryota</taxon>
        <taxon>Viridiplantae</taxon>
        <taxon>Streptophyta</taxon>
        <taxon>Embryophyta</taxon>
        <taxon>Tracheophyta</taxon>
        <taxon>Spermatophyta</taxon>
        <taxon>Magnoliopsida</taxon>
        <taxon>eudicotyledons</taxon>
        <taxon>Gunneridae</taxon>
        <taxon>Pentapetalae</taxon>
        <taxon>rosids</taxon>
        <taxon>malvids</taxon>
        <taxon>Myrtales</taxon>
        <taxon>Myrtaceae</taxon>
        <taxon>Myrtoideae</taxon>
        <taxon>Eucalypteae</taxon>
        <taxon>Eucalyptus</taxon>
    </lineage>
</organism>
<dbReference type="PANTHER" id="PTHR10366:SF831">
    <property type="entry name" value="NAD-DEPENDENT EPIMERASE_DEHYDRATASE DOMAIN-CONTAINING PROTEIN"/>
    <property type="match status" value="1"/>
</dbReference>
<evidence type="ECO:0000259" key="3">
    <source>
        <dbReference type="Pfam" id="PF01073"/>
    </source>
</evidence>
<dbReference type="InterPro" id="IPR036291">
    <property type="entry name" value="NAD(P)-bd_dom_sf"/>
</dbReference>
<dbReference type="Gene3D" id="3.40.50.720">
    <property type="entry name" value="NAD(P)-binding Rossmann-like Domain"/>
    <property type="match status" value="1"/>
</dbReference>
<keyword evidence="2" id="KW-0560">Oxidoreductase</keyword>
<dbReference type="STRING" id="71139.A0A059BWJ3"/>
<sequence length="197" mass="21326">MEEKSEEERICATGAGGYVGSLAVKPLLSKGYKVHGTNAYLKELENAQESLHLFATDSLNYEGLCAAITGCTGVLHVASPVPVGKVQNPEVELMEPAITGMINVLNACLKANVKKVVDVSSIGAVVVNPDWPKDQVMDERCWTDTERCTKGQSSIHILSICILRTKLDILTVCPSLVVGPMLQSTWNASSFYLLQFL</sequence>
<dbReference type="GO" id="GO:0016616">
    <property type="term" value="F:oxidoreductase activity, acting on the CH-OH group of donors, NAD or NADP as acceptor"/>
    <property type="evidence" value="ECO:0007669"/>
    <property type="project" value="InterPro"/>
</dbReference>
<dbReference type="Pfam" id="PF01073">
    <property type="entry name" value="3Beta_HSD"/>
    <property type="match status" value="1"/>
</dbReference>
<accession>A0A059BWJ3</accession>
<dbReference type="OMA" id="IMCHRRE"/>
<gene>
    <name evidence="4" type="ORF">EUGRSUZ_F03604</name>
</gene>
<dbReference type="EMBL" id="KK198758">
    <property type="protein sequence ID" value="KCW70359.1"/>
    <property type="molecule type" value="Genomic_DNA"/>
</dbReference>
<protein>
    <recommendedName>
        <fullName evidence="3">3-beta hydroxysteroid dehydrogenase/isomerase domain-containing protein</fullName>
    </recommendedName>
</protein>
<evidence type="ECO:0000256" key="2">
    <source>
        <dbReference type="ARBA" id="ARBA00023002"/>
    </source>
</evidence>
<keyword evidence="1" id="KW-0521">NADP</keyword>
<feature type="domain" description="3-beta hydroxysteroid dehydrogenase/isomerase" evidence="3">
    <location>
        <begin position="13"/>
        <end position="137"/>
    </location>
</feature>
<dbReference type="InterPro" id="IPR002225">
    <property type="entry name" value="3Beta_OHSteriod_DH/Estase"/>
</dbReference>
<evidence type="ECO:0000313" key="4">
    <source>
        <dbReference type="EMBL" id="KCW70359.1"/>
    </source>
</evidence>
<reference evidence="4" key="1">
    <citation type="submission" date="2013-07" db="EMBL/GenBank/DDBJ databases">
        <title>The genome of Eucalyptus grandis.</title>
        <authorList>
            <person name="Schmutz J."/>
            <person name="Hayes R."/>
            <person name="Myburg A."/>
            <person name="Tuskan G."/>
            <person name="Grattapaglia D."/>
            <person name="Rokhsar D.S."/>
        </authorList>
    </citation>
    <scope>NUCLEOTIDE SEQUENCE</scope>
    <source>
        <tissue evidence="4">Leaf extractions</tissue>
    </source>
</reference>
<dbReference type="AlphaFoldDB" id="A0A059BWJ3"/>
<dbReference type="PANTHER" id="PTHR10366">
    <property type="entry name" value="NAD DEPENDENT EPIMERASE/DEHYDRATASE"/>
    <property type="match status" value="1"/>
</dbReference>
<dbReference type="InParanoid" id="A0A059BWJ3"/>
<dbReference type="Gramene" id="KCW70359">
    <property type="protein sequence ID" value="KCW70359"/>
    <property type="gene ID" value="EUGRSUZ_F03604"/>
</dbReference>
<dbReference type="SUPFAM" id="SSF51735">
    <property type="entry name" value="NAD(P)-binding Rossmann-fold domains"/>
    <property type="match status" value="1"/>
</dbReference>
<evidence type="ECO:0000256" key="1">
    <source>
        <dbReference type="ARBA" id="ARBA00022857"/>
    </source>
</evidence>